<reference evidence="2" key="2">
    <citation type="submission" date="2024-04" db="EMBL/GenBank/DDBJ databases">
        <authorList>
            <person name="Chen Y."/>
            <person name="Shah S."/>
            <person name="Dougan E. K."/>
            <person name="Thang M."/>
            <person name="Chan C."/>
        </authorList>
    </citation>
    <scope>NUCLEOTIDE SEQUENCE [LARGE SCALE GENOMIC DNA]</scope>
</reference>
<keyword evidence="3" id="KW-1185">Reference proteome</keyword>
<name>A0A9P1C0P0_9DINO</name>
<sequence>MCHGKSRRSKDLCHPILSHTAPMGLQKTLKALLAFQLVWAVTGTPIKAAQGPRIRLSWEADIGSDLDLSKGLATHAFERLQGPSAKVLQPVYFKFLEHYGRVLLPSERAEVKVPACKLSEWSPVIGVDSCSN</sequence>
<protein>
    <submittedName>
        <fullName evidence="1">Uncharacterized protein</fullName>
    </submittedName>
</protein>
<reference evidence="1" key="1">
    <citation type="submission" date="2022-10" db="EMBL/GenBank/DDBJ databases">
        <authorList>
            <person name="Chen Y."/>
            <person name="Dougan E. K."/>
            <person name="Chan C."/>
            <person name="Rhodes N."/>
            <person name="Thang M."/>
        </authorList>
    </citation>
    <scope>NUCLEOTIDE SEQUENCE</scope>
</reference>
<evidence type="ECO:0000313" key="2">
    <source>
        <dbReference type="EMBL" id="CAL1135375.1"/>
    </source>
</evidence>
<proteinExistence type="predicted"/>
<dbReference type="Proteomes" id="UP001152797">
    <property type="component" value="Unassembled WGS sequence"/>
</dbReference>
<dbReference type="EMBL" id="CAMXCT010000676">
    <property type="protein sequence ID" value="CAI3982000.1"/>
    <property type="molecule type" value="Genomic_DNA"/>
</dbReference>
<dbReference type="OrthoDB" id="10293481at2759"/>
<dbReference type="EMBL" id="CAMXCT030000676">
    <property type="protein sequence ID" value="CAL4769312.1"/>
    <property type="molecule type" value="Genomic_DNA"/>
</dbReference>
<evidence type="ECO:0000313" key="3">
    <source>
        <dbReference type="Proteomes" id="UP001152797"/>
    </source>
</evidence>
<accession>A0A9P1C0P0</accession>
<comment type="caution">
    <text evidence="1">The sequence shown here is derived from an EMBL/GenBank/DDBJ whole genome shotgun (WGS) entry which is preliminary data.</text>
</comment>
<gene>
    <name evidence="1" type="ORF">C1SCF055_LOCUS9741</name>
</gene>
<dbReference type="EMBL" id="CAMXCT020000676">
    <property type="protein sequence ID" value="CAL1135375.1"/>
    <property type="molecule type" value="Genomic_DNA"/>
</dbReference>
<organism evidence="1">
    <name type="scientific">Cladocopium goreaui</name>
    <dbReference type="NCBI Taxonomy" id="2562237"/>
    <lineage>
        <taxon>Eukaryota</taxon>
        <taxon>Sar</taxon>
        <taxon>Alveolata</taxon>
        <taxon>Dinophyceae</taxon>
        <taxon>Suessiales</taxon>
        <taxon>Symbiodiniaceae</taxon>
        <taxon>Cladocopium</taxon>
    </lineage>
</organism>
<evidence type="ECO:0000313" key="1">
    <source>
        <dbReference type="EMBL" id="CAI3982000.1"/>
    </source>
</evidence>
<dbReference type="AlphaFoldDB" id="A0A9P1C0P0"/>